<evidence type="ECO:0000256" key="2">
    <source>
        <dbReference type="SAM" id="SignalP"/>
    </source>
</evidence>
<dbReference type="OrthoDB" id="9792152at2"/>
<evidence type="ECO:0000256" key="1">
    <source>
        <dbReference type="ARBA" id="ARBA00022729"/>
    </source>
</evidence>
<dbReference type="SMART" id="SM00060">
    <property type="entry name" value="FN3"/>
    <property type="match status" value="1"/>
</dbReference>
<dbReference type="InterPro" id="IPR024079">
    <property type="entry name" value="MetalloPept_cat_dom_sf"/>
</dbReference>
<dbReference type="NCBIfam" id="TIGR04183">
    <property type="entry name" value="Por_Secre_tail"/>
    <property type="match status" value="1"/>
</dbReference>
<dbReference type="Pfam" id="PF13583">
    <property type="entry name" value="Reprolysin_4"/>
    <property type="match status" value="1"/>
</dbReference>
<protein>
    <submittedName>
        <fullName evidence="4">Por secretion system C-terminal sorting domain-containing protein</fullName>
    </submittedName>
</protein>
<evidence type="ECO:0000313" key="4">
    <source>
        <dbReference type="EMBL" id="SIO36621.1"/>
    </source>
</evidence>
<name>A0A1N6IX98_9FLAO</name>
<dbReference type="InterPro" id="IPR003961">
    <property type="entry name" value="FN3_dom"/>
</dbReference>
<evidence type="ECO:0000259" key="3">
    <source>
        <dbReference type="PROSITE" id="PS50853"/>
    </source>
</evidence>
<dbReference type="Pfam" id="PF00041">
    <property type="entry name" value="fn3"/>
    <property type="match status" value="1"/>
</dbReference>
<reference evidence="5" key="1">
    <citation type="submission" date="2016-12" db="EMBL/GenBank/DDBJ databases">
        <authorList>
            <person name="Varghese N."/>
            <person name="Submissions S."/>
        </authorList>
    </citation>
    <scope>NUCLEOTIDE SEQUENCE [LARGE SCALE GENOMIC DNA]</scope>
    <source>
        <strain evidence="5">DSM 16779</strain>
    </source>
</reference>
<organism evidence="4 5">
    <name type="scientific">Chryseobacterium scophthalmum</name>
    <dbReference type="NCBI Taxonomy" id="59733"/>
    <lineage>
        <taxon>Bacteria</taxon>
        <taxon>Pseudomonadati</taxon>
        <taxon>Bacteroidota</taxon>
        <taxon>Flavobacteriia</taxon>
        <taxon>Flavobacteriales</taxon>
        <taxon>Weeksellaceae</taxon>
        <taxon>Chryseobacterium group</taxon>
        <taxon>Chryseobacterium</taxon>
    </lineage>
</organism>
<keyword evidence="5" id="KW-1185">Reference proteome</keyword>
<dbReference type="EMBL" id="FSRQ01000005">
    <property type="protein sequence ID" value="SIO36621.1"/>
    <property type="molecule type" value="Genomic_DNA"/>
</dbReference>
<dbReference type="Gene3D" id="3.40.390.10">
    <property type="entry name" value="Collagenase (Catalytic Domain)"/>
    <property type="match status" value="1"/>
</dbReference>
<dbReference type="InterPro" id="IPR013783">
    <property type="entry name" value="Ig-like_fold"/>
</dbReference>
<keyword evidence="1 2" id="KW-0732">Signal</keyword>
<dbReference type="InterPro" id="IPR026444">
    <property type="entry name" value="Secre_tail"/>
</dbReference>
<feature type="domain" description="Fibronectin type-III" evidence="3">
    <location>
        <begin position="666"/>
        <end position="752"/>
    </location>
</feature>
<dbReference type="SUPFAM" id="SSF49265">
    <property type="entry name" value="Fibronectin type III"/>
    <property type="match status" value="1"/>
</dbReference>
<dbReference type="GO" id="GO:0008237">
    <property type="term" value="F:metallopeptidase activity"/>
    <property type="evidence" value="ECO:0007669"/>
    <property type="project" value="InterPro"/>
</dbReference>
<sequence length="990" mass="105236">MKKFITALFCSLIGGSAIAQWTPTSNPKRSSKNELSNVTGYYKLDLPQLQAKLKNAEETGKNARAVEITLPTLFGKMERFAVYSFPVMAKELADQYQLGSYVGVGIDDPNKSVRFSVSPSDFQSMISNNGQYEFIDAQNNDKTVYGVHPKSRDTNGKSFVCGTEESPELVSQIEKMAQKGQAFSNQSGNFSKNSDKKYRTMRLAISATSSYVAYTGGTLATALAQINATMTRVNFVFEKDFALHLNVANYPNVIYTTAATDPYVNTSDLNLSVQQVLTANVGEGNYDIGHVFNAAGGNGNAGCIGCVCISPTGAVPKGKGSAFTQSTAPSGDTFDIDYVAHEMGHQLGANHTFSHALEGAGVNMEPGSGSTVMGYAGITNANVQMNSDAYFHVASILQVQNNLTNKTCDVETTIVNNPPVITALPTYSIPKGTAFVLTASATDPENDPLTYTWEQFNDATLPVNGQVTGGTITAANLGNTTYGASFRSIAPSTSPSRYFPKLSSVLNGVLNNSNGQWESVSNVARTSDFVVTVRDNSIAGLAGGIQPQQQTESEIQTINVGNDGPFKINDQYQFGYTNTSSAIVWDVANTSAAPYNVANVKIDYTTDNGTTWNVLIASTPNDGTENFTFPTALNNQTIKMRISAIGNVFYAMKSVNVTTSAVCGSAPNGVFVNNITSTTASVNWAVITGATSYNIRYKKVSETTWSQTTSTTNSVTLSNLMVASAYEVQVSTVCSGVPSAYSASANFSTLAASYCAVAGVAGSPIYISNVNVTNGINNTSSSGIYTDFTANSTLQINLAKGTPNTITVTGPVTNYNTVMVFIDYNLDGTFASTERVLNFPVANTATFTGTFTVPASAIEGQPFRMRILYAYAGASNVGLVGPVTWACGTNNFYGEVEDYNVVVASTLSTSETAVANNGIQIYPNPATDFLNVTKVSDKATYKIYSAAGQLVGNGNINNGKINVSSLIKGAYVISIEDKGKESFNSKFIKK</sequence>
<gene>
    <name evidence="4" type="ORF">SAMN05421769_3873</name>
</gene>
<evidence type="ECO:0000313" key="5">
    <source>
        <dbReference type="Proteomes" id="UP000184782"/>
    </source>
</evidence>
<dbReference type="PROSITE" id="PS50853">
    <property type="entry name" value="FN3"/>
    <property type="match status" value="1"/>
</dbReference>
<dbReference type="Pfam" id="PF18962">
    <property type="entry name" value="Por_Secre_tail"/>
    <property type="match status" value="1"/>
</dbReference>
<dbReference type="RefSeq" id="WP_074232033.1">
    <property type="nucleotide sequence ID" value="NZ_FSRQ01000005.1"/>
</dbReference>
<dbReference type="CDD" id="cd00063">
    <property type="entry name" value="FN3"/>
    <property type="match status" value="1"/>
</dbReference>
<dbReference type="InterPro" id="IPR045474">
    <property type="entry name" value="GEVED"/>
</dbReference>
<dbReference type="Gene3D" id="2.60.40.10">
    <property type="entry name" value="Immunoglobulins"/>
    <property type="match status" value="2"/>
</dbReference>
<dbReference type="AlphaFoldDB" id="A0A1N6IX98"/>
<feature type="chain" id="PRO_5012613561" evidence="2">
    <location>
        <begin position="20"/>
        <end position="990"/>
    </location>
</feature>
<feature type="signal peptide" evidence="2">
    <location>
        <begin position="1"/>
        <end position="19"/>
    </location>
</feature>
<dbReference type="InterPro" id="IPR036116">
    <property type="entry name" value="FN3_sf"/>
</dbReference>
<dbReference type="Pfam" id="PF20009">
    <property type="entry name" value="GEVED"/>
    <property type="match status" value="1"/>
</dbReference>
<proteinExistence type="predicted"/>
<dbReference type="SUPFAM" id="SSF55486">
    <property type="entry name" value="Metalloproteases ('zincins'), catalytic domain"/>
    <property type="match status" value="1"/>
</dbReference>
<dbReference type="Proteomes" id="UP000184782">
    <property type="component" value="Unassembled WGS sequence"/>
</dbReference>
<accession>A0A1N6IX98</accession>
<dbReference type="STRING" id="59733.SAMN05421769_3873"/>